<sequence>MLIFRGIHIAKALQLQRDVQRRMHEQMKVCIQRNLRSQIEEQGRQLKQMLDHQLKTGNTNPASIRNN</sequence>
<dbReference type="PANTHER" id="PTHR31499:SF43">
    <property type="entry name" value="MYB FAMILY TRANSCRIPTION FACTOR APL"/>
    <property type="match status" value="1"/>
</dbReference>
<gene>
    <name evidence="2" type="ORF">POTOM_005324</name>
</gene>
<dbReference type="EMBL" id="JAAWWB010000002">
    <property type="protein sequence ID" value="KAG6789234.1"/>
    <property type="molecule type" value="Genomic_DNA"/>
</dbReference>
<dbReference type="Pfam" id="PF14379">
    <property type="entry name" value="Myb_CC_LHEQLE"/>
    <property type="match status" value="1"/>
</dbReference>
<evidence type="ECO:0000313" key="3">
    <source>
        <dbReference type="Proteomes" id="UP000886885"/>
    </source>
</evidence>
<evidence type="ECO:0000259" key="1">
    <source>
        <dbReference type="Pfam" id="PF14379"/>
    </source>
</evidence>
<dbReference type="OrthoDB" id="1660006at2759"/>
<name>A0A8X8DDV2_POPTO</name>
<dbReference type="InterPro" id="IPR046955">
    <property type="entry name" value="PHR1-like"/>
</dbReference>
<proteinExistence type="predicted"/>
<dbReference type="PANTHER" id="PTHR31499">
    <property type="entry name" value="MYB FAMILY TRANSCRIPTION FACTOR PHL11"/>
    <property type="match status" value="1"/>
</dbReference>
<organism evidence="2 3">
    <name type="scientific">Populus tomentosa</name>
    <name type="common">Chinese white poplar</name>
    <dbReference type="NCBI Taxonomy" id="118781"/>
    <lineage>
        <taxon>Eukaryota</taxon>
        <taxon>Viridiplantae</taxon>
        <taxon>Streptophyta</taxon>
        <taxon>Embryophyta</taxon>
        <taxon>Tracheophyta</taxon>
        <taxon>Spermatophyta</taxon>
        <taxon>Magnoliopsida</taxon>
        <taxon>eudicotyledons</taxon>
        <taxon>Gunneridae</taxon>
        <taxon>Pentapetalae</taxon>
        <taxon>rosids</taxon>
        <taxon>fabids</taxon>
        <taxon>Malpighiales</taxon>
        <taxon>Salicaceae</taxon>
        <taxon>Saliceae</taxon>
        <taxon>Populus</taxon>
    </lineage>
</organism>
<evidence type="ECO:0000313" key="2">
    <source>
        <dbReference type="EMBL" id="KAG6789234.1"/>
    </source>
</evidence>
<feature type="domain" description="MYB-CC type transcription factor LHEQLE-containing" evidence="1">
    <location>
        <begin position="7"/>
        <end position="55"/>
    </location>
</feature>
<reference evidence="2" key="1">
    <citation type="journal article" date="2020" name="bioRxiv">
        <title>Hybrid origin of Populus tomentosa Carr. identified through genome sequencing and phylogenomic analysis.</title>
        <authorList>
            <person name="An X."/>
            <person name="Gao K."/>
            <person name="Chen Z."/>
            <person name="Li J."/>
            <person name="Yang X."/>
            <person name="Yang X."/>
            <person name="Zhou J."/>
            <person name="Guo T."/>
            <person name="Zhao T."/>
            <person name="Huang S."/>
            <person name="Miao D."/>
            <person name="Khan W.U."/>
            <person name="Rao P."/>
            <person name="Ye M."/>
            <person name="Lei B."/>
            <person name="Liao W."/>
            <person name="Wang J."/>
            <person name="Ji L."/>
            <person name="Li Y."/>
            <person name="Guo B."/>
            <person name="Mustafa N.S."/>
            <person name="Li S."/>
            <person name="Yun Q."/>
            <person name="Keller S.R."/>
            <person name="Mao J."/>
            <person name="Zhang R."/>
            <person name="Strauss S.H."/>
        </authorList>
    </citation>
    <scope>NUCLEOTIDE SEQUENCE</scope>
    <source>
        <strain evidence="2">GM15</strain>
        <tissue evidence="2">Leaf</tissue>
    </source>
</reference>
<dbReference type="Proteomes" id="UP000886885">
    <property type="component" value="Chromosome 1D"/>
</dbReference>
<comment type="caution">
    <text evidence="2">The sequence shown here is derived from an EMBL/GenBank/DDBJ whole genome shotgun (WGS) entry which is preliminary data.</text>
</comment>
<dbReference type="InterPro" id="IPR025756">
    <property type="entry name" value="Myb_CC_LHEQLE"/>
</dbReference>
<accession>A0A8X8DDV2</accession>
<dbReference type="AlphaFoldDB" id="A0A8X8DDV2"/>
<protein>
    <recommendedName>
        <fullName evidence="1">MYB-CC type transcription factor LHEQLE-containing domain-containing protein</fullName>
    </recommendedName>
</protein>
<keyword evidence="3" id="KW-1185">Reference proteome</keyword>
<dbReference type="GO" id="GO:0003700">
    <property type="term" value="F:DNA-binding transcription factor activity"/>
    <property type="evidence" value="ECO:0007669"/>
    <property type="project" value="InterPro"/>
</dbReference>